<accession>V7ICJ2</accession>
<dbReference type="HOGENOM" id="CLU_3364711_0_0_4"/>
<proteinExistence type="predicted"/>
<name>V7ICJ2_EIKCO</name>
<reference evidence="1 2" key="1">
    <citation type="submission" date="2013-11" db="EMBL/GenBank/DDBJ databases">
        <title>The Genome Sequence of Eikenella corrodens CC92I.</title>
        <authorList>
            <consortium name="The Broad Institute Genomics Platform"/>
            <person name="Earl A."/>
            <person name="Allen-Vercoe E."/>
            <person name="Daigneault M."/>
            <person name="Young S.K."/>
            <person name="Zeng Q."/>
            <person name="Gargeya S."/>
            <person name="Fitzgerald M."/>
            <person name="Abouelleil A."/>
            <person name="Alvarado L."/>
            <person name="Chapman S.B."/>
            <person name="Gainer-Dewar J."/>
            <person name="Goldberg J."/>
            <person name="Griggs A."/>
            <person name="Gujja S."/>
            <person name="Hansen M."/>
            <person name="Howarth C."/>
            <person name="Imamovic A."/>
            <person name="Ireland A."/>
            <person name="Larimer J."/>
            <person name="McCowan C."/>
            <person name="Murphy C."/>
            <person name="Pearson M."/>
            <person name="Poon T.W."/>
            <person name="Priest M."/>
            <person name="Roberts A."/>
            <person name="Saif S."/>
            <person name="Shea T."/>
            <person name="Sykes S."/>
            <person name="Wortman J."/>
            <person name="Nusbaum C."/>
            <person name="Birren B."/>
        </authorList>
    </citation>
    <scope>NUCLEOTIDE SEQUENCE [LARGE SCALE GENOMIC DNA]</scope>
    <source>
        <strain evidence="1 2">CC92I</strain>
    </source>
</reference>
<evidence type="ECO:0000313" key="2">
    <source>
        <dbReference type="Proteomes" id="UP000018554"/>
    </source>
</evidence>
<sequence>MKKQPKNLGCFMSVRRDGNQNNIQLNLKYIIFNNT</sequence>
<comment type="caution">
    <text evidence="1">The sequence shown here is derived from an EMBL/GenBank/DDBJ whole genome shotgun (WGS) entry which is preliminary data.</text>
</comment>
<gene>
    <name evidence="1" type="ORF">HMPREF1177_01652</name>
</gene>
<evidence type="ECO:0000313" key="1">
    <source>
        <dbReference type="EMBL" id="ETA83069.1"/>
    </source>
</evidence>
<protein>
    <submittedName>
        <fullName evidence="1">Uncharacterized protein</fullName>
    </submittedName>
</protein>
<dbReference type="Proteomes" id="UP000018554">
    <property type="component" value="Unassembled WGS sequence"/>
</dbReference>
<organism evidence="1 2">
    <name type="scientific">Eikenella corrodens CC92I</name>
    <dbReference type="NCBI Taxonomy" id="1073362"/>
    <lineage>
        <taxon>Bacteria</taxon>
        <taxon>Pseudomonadati</taxon>
        <taxon>Pseudomonadota</taxon>
        <taxon>Betaproteobacteria</taxon>
        <taxon>Neisseriales</taxon>
        <taxon>Neisseriaceae</taxon>
        <taxon>Eikenella</taxon>
    </lineage>
</organism>
<keyword evidence="2" id="KW-1185">Reference proteome</keyword>
<dbReference type="EMBL" id="AZGQ01000010">
    <property type="protein sequence ID" value="ETA83069.1"/>
    <property type="molecule type" value="Genomic_DNA"/>
</dbReference>
<dbReference type="AlphaFoldDB" id="V7ICJ2"/>